<dbReference type="EMBL" id="FWFK01000001">
    <property type="protein sequence ID" value="SLN20948.1"/>
    <property type="molecule type" value="Genomic_DNA"/>
</dbReference>
<feature type="transmembrane region" description="Helical" evidence="6">
    <location>
        <begin position="6"/>
        <end position="29"/>
    </location>
</feature>
<accession>A0A1X6YGM6</accession>
<keyword evidence="3 6" id="KW-0812">Transmembrane</keyword>
<evidence type="ECO:0000256" key="3">
    <source>
        <dbReference type="ARBA" id="ARBA00022692"/>
    </source>
</evidence>
<sequence length="206" mass="21735">MTVTLTSLVLYAGALLILFLTPGPVWVAMIARTLTGGFAAAWPLALGVMVGDVVWPFLAILGVTWIVDQYAGAMIALRWIACLTFVAMGVLILRNAGARLSEDSRLTRPGVWAGFVAGLAAILGNPKAILFYMGMMPGFFDLARLTLLDMLAIAGLSAVVPLLGNLILAGFIGRARRLLSSPRAIRRMNVSAGVALVLVGVVIPFA</sequence>
<keyword evidence="4 6" id="KW-1133">Transmembrane helix</keyword>
<evidence type="ECO:0000256" key="5">
    <source>
        <dbReference type="ARBA" id="ARBA00023136"/>
    </source>
</evidence>
<gene>
    <name evidence="7" type="primary">leuE</name>
    <name evidence="7" type="ORF">ROJ8625_00760</name>
</gene>
<feature type="transmembrane region" description="Helical" evidence="6">
    <location>
        <begin position="73"/>
        <end position="93"/>
    </location>
</feature>
<keyword evidence="2" id="KW-1003">Cell membrane</keyword>
<evidence type="ECO:0000313" key="7">
    <source>
        <dbReference type="EMBL" id="SLN20948.1"/>
    </source>
</evidence>
<evidence type="ECO:0000256" key="1">
    <source>
        <dbReference type="ARBA" id="ARBA00004651"/>
    </source>
</evidence>
<comment type="subcellular location">
    <subcellularLocation>
        <location evidence="1">Cell membrane</location>
        <topology evidence="1">Multi-pass membrane protein</topology>
    </subcellularLocation>
</comment>
<dbReference type="RefSeq" id="WP_085790477.1">
    <property type="nucleotide sequence ID" value="NZ_FWFK01000001.1"/>
</dbReference>
<reference evidence="7 8" key="1">
    <citation type="submission" date="2017-03" db="EMBL/GenBank/DDBJ databases">
        <authorList>
            <person name="Afonso C.L."/>
            <person name="Miller P.J."/>
            <person name="Scott M.A."/>
            <person name="Spackman E."/>
            <person name="Goraichik I."/>
            <person name="Dimitrov K.M."/>
            <person name="Suarez D.L."/>
            <person name="Swayne D.E."/>
        </authorList>
    </citation>
    <scope>NUCLEOTIDE SEQUENCE [LARGE SCALE GENOMIC DNA]</scope>
    <source>
        <strain evidence="7 8">CECT 8625</strain>
    </source>
</reference>
<proteinExistence type="predicted"/>
<dbReference type="GO" id="GO:0005886">
    <property type="term" value="C:plasma membrane"/>
    <property type="evidence" value="ECO:0007669"/>
    <property type="project" value="UniProtKB-SubCell"/>
</dbReference>
<dbReference type="AlphaFoldDB" id="A0A1X6YGM6"/>
<name>A0A1X6YGM6_9RHOB</name>
<dbReference type="OrthoDB" id="9804822at2"/>
<evidence type="ECO:0000256" key="6">
    <source>
        <dbReference type="SAM" id="Phobius"/>
    </source>
</evidence>
<feature type="transmembrane region" description="Helical" evidence="6">
    <location>
        <begin position="147"/>
        <end position="172"/>
    </location>
</feature>
<keyword evidence="8" id="KW-1185">Reference proteome</keyword>
<evidence type="ECO:0000256" key="4">
    <source>
        <dbReference type="ARBA" id="ARBA00022989"/>
    </source>
</evidence>
<organism evidence="7 8">
    <name type="scientific">Roseivivax jejudonensis</name>
    <dbReference type="NCBI Taxonomy" id="1529041"/>
    <lineage>
        <taxon>Bacteria</taxon>
        <taxon>Pseudomonadati</taxon>
        <taxon>Pseudomonadota</taxon>
        <taxon>Alphaproteobacteria</taxon>
        <taxon>Rhodobacterales</taxon>
        <taxon>Roseobacteraceae</taxon>
        <taxon>Roseivivax</taxon>
    </lineage>
</organism>
<dbReference type="PANTHER" id="PTHR30086">
    <property type="entry name" value="ARGININE EXPORTER PROTEIN ARGO"/>
    <property type="match status" value="1"/>
</dbReference>
<keyword evidence="5 6" id="KW-0472">Membrane</keyword>
<dbReference type="Pfam" id="PF01810">
    <property type="entry name" value="LysE"/>
    <property type="match status" value="1"/>
</dbReference>
<feature type="transmembrane region" description="Helical" evidence="6">
    <location>
        <begin position="184"/>
        <end position="205"/>
    </location>
</feature>
<protein>
    <submittedName>
        <fullName evidence="7">Leucine efflux protein</fullName>
    </submittedName>
</protein>
<dbReference type="PANTHER" id="PTHR30086:SF20">
    <property type="entry name" value="ARGININE EXPORTER PROTEIN ARGO-RELATED"/>
    <property type="match status" value="1"/>
</dbReference>
<dbReference type="Proteomes" id="UP000193570">
    <property type="component" value="Unassembled WGS sequence"/>
</dbReference>
<evidence type="ECO:0000256" key="2">
    <source>
        <dbReference type="ARBA" id="ARBA00022475"/>
    </source>
</evidence>
<dbReference type="InterPro" id="IPR001123">
    <property type="entry name" value="LeuE-type"/>
</dbReference>
<evidence type="ECO:0000313" key="8">
    <source>
        <dbReference type="Proteomes" id="UP000193570"/>
    </source>
</evidence>
<feature type="transmembrane region" description="Helical" evidence="6">
    <location>
        <begin position="41"/>
        <end position="67"/>
    </location>
</feature>
<dbReference type="GO" id="GO:0015171">
    <property type="term" value="F:amino acid transmembrane transporter activity"/>
    <property type="evidence" value="ECO:0007669"/>
    <property type="project" value="TreeGrafter"/>
</dbReference>
<feature type="transmembrane region" description="Helical" evidence="6">
    <location>
        <begin position="114"/>
        <end position="135"/>
    </location>
</feature>